<dbReference type="Gene3D" id="1.10.10.10">
    <property type="entry name" value="Winged helix-like DNA-binding domain superfamily/Winged helix DNA-binding domain"/>
    <property type="match status" value="1"/>
</dbReference>
<evidence type="ECO:0000313" key="1">
    <source>
        <dbReference type="EMBL" id="MBB5754343.1"/>
    </source>
</evidence>
<dbReference type="InterPro" id="IPR036390">
    <property type="entry name" value="WH_DNA-bd_sf"/>
</dbReference>
<dbReference type="RefSeq" id="WP_183857802.1">
    <property type="nucleotide sequence ID" value="NZ_JACHOO010000008.1"/>
</dbReference>
<sequence>MSKKTRRHDGTGRSSTEPRHVRLYEWLMATPAWQSLSAEQRAAYVELKRLYNGSNNGEIAMSVRRLGELLHVGKSSAARALAVLEERGFIRARQKGGFSCKVRHSSEWVLTEHGTADENPSKEFARWTPEKQNTVPPQGQSVPVLGPTGPSAGTMVSKKAAYGPSGGTVKAAI</sequence>
<dbReference type="SUPFAM" id="SSF46785">
    <property type="entry name" value="Winged helix' DNA-binding domain"/>
    <property type="match status" value="1"/>
</dbReference>
<dbReference type="EMBL" id="JACHOO010000008">
    <property type="protein sequence ID" value="MBB5754343.1"/>
    <property type="molecule type" value="Genomic_DNA"/>
</dbReference>
<accession>A0A7W9L397</accession>
<evidence type="ECO:0000313" key="2">
    <source>
        <dbReference type="Proteomes" id="UP000523821"/>
    </source>
</evidence>
<dbReference type="GO" id="GO:0003677">
    <property type="term" value="F:DNA binding"/>
    <property type="evidence" value="ECO:0007669"/>
    <property type="project" value="UniProtKB-KW"/>
</dbReference>
<dbReference type="AlphaFoldDB" id="A0A7W9L397"/>
<organism evidence="1 2">
    <name type="scientific">Prosthecomicrobium pneumaticum</name>
    <dbReference type="NCBI Taxonomy" id="81895"/>
    <lineage>
        <taxon>Bacteria</taxon>
        <taxon>Pseudomonadati</taxon>
        <taxon>Pseudomonadota</taxon>
        <taxon>Alphaproteobacteria</taxon>
        <taxon>Hyphomicrobiales</taxon>
        <taxon>Kaistiaceae</taxon>
        <taxon>Prosthecomicrobium</taxon>
    </lineage>
</organism>
<dbReference type="Proteomes" id="UP000523821">
    <property type="component" value="Unassembled WGS sequence"/>
</dbReference>
<gene>
    <name evidence="1" type="ORF">GGQ63_003429</name>
</gene>
<keyword evidence="1" id="KW-0238">DNA-binding</keyword>
<dbReference type="InterPro" id="IPR036388">
    <property type="entry name" value="WH-like_DNA-bd_sf"/>
</dbReference>
<comment type="caution">
    <text evidence="1">The sequence shown here is derived from an EMBL/GenBank/DDBJ whole genome shotgun (WGS) entry which is preliminary data.</text>
</comment>
<reference evidence="1 2" key="1">
    <citation type="submission" date="2020-08" db="EMBL/GenBank/DDBJ databases">
        <title>Genomic Encyclopedia of Type Strains, Phase IV (KMG-IV): sequencing the most valuable type-strain genomes for metagenomic binning, comparative biology and taxonomic classification.</title>
        <authorList>
            <person name="Goeker M."/>
        </authorList>
    </citation>
    <scope>NUCLEOTIDE SEQUENCE [LARGE SCALE GENOMIC DNA]</scope>
    <source>
        <strain evidence="1 2">DSM 16268</strain>
    </source>
</reference>
<protein>
    <submittedName>
        <fullName evidence="1">DNA-binding transcriptional MocR family regulator</fullName>
    </submittedName>
</protein>
<name>A0A7W9L397_9HYPH</name>
<keyword evidence="2" id="KW-1185">Reference proteome</keyword>
<proteinExistence type="predicted"/>